<comment type="function">
    <text evidence="11">Catalyzes the attachment of alanine to tRNA(Ala) in a two-step reaction: alanine is first activated by ATP to form Ala-AMP and then transferred to the acceptor end of tRNA(Ala). Also edits incorrectly charged Ser-tRNA(Ala) and Gly-tRNA(Ala) via its editing domain.</text>
</comment>
<dbReference type="InterPro" id="IPR018165">
    <property type="entry name" value="Ala-tRNA-synth_IIc_core"/>
</dbReference>
<organism evidence="13">
    <name type="scientific">uncultured Bacteroidota bacterium</name>
    <dbReference type="NCBI Taxonomy" id="152509"/>
    <lineage>
        <taxon>Bacteria</taxon>
        <taxon>Pseudomonadati</taxon>
        <taxon>Bacteroidota</taxon>
        <taxon>environmental samples</taxon>
    </lineage>
</organism>
<keyword evidence="10 11" id="KW-0030">Aminoacyl-tRNA synthetase</keyword>
<dbReference type="GO" id="GO:0004813">
    <property type="term" value="F:alanine-tRNA ligase activity"/>
    <property type="evidence" value="ECO:0007669"/>
    <property type="project" value="UniProtKB-UniRule"/>
</dbReference>
<sequence>MWSTHEVRKTFLDFFAEKGHLIVPSAPLVNKHDPTLFFVNAGMNPFKDVFMGFKEPPAPRVADTQKCLRVSGKHNDLEEVGHDTYHHTFFEMLGNWSFGDYFKEEAIAWAWELLTKVYKLPPHRLYVTVFGGDEAWGLPADEETYALWQRWVPKERIRFFGKKDNFWEMGDTGPCGPCTEIHIDLRGDAAPGSAADLLNTGNPLVIELWNLVFIQYNRRSDGSLEPLPLKSVDTGMGLERLAMVLQGKTSTYDIDLFVALRKKLEELTGILYGQAQRSDVALRVACDHVRGIAFAIADGQLPSNTGAGYILRRLLRRALRYGYQYLGIQQPFLHKLVPVLAELYEATFPELAQQAQTVARIIEGEEESFLHTLGRGLSRLESFLAQHSGKEIPGAVAFELYDTYGFPLDLTQLIARERGLTVELKGFEEALARQKARSRQATQRTESDWVELAEGPHSAFVGYDVYEAPVRILRMRKVQEAKGAFFHLVLDQTPFYPEGGGQMSDQGILYRGEEKISVLGVYREQDSIVHVVASIPEDLEGTWTAKIDIPRREALSRHHTATHLLHAALRQVLGTHVRQSGSLVAPDRLRFDFTHPQRLTPEEIQALETIVNQKIEEALPRIEYRDIAYEEALQKGALAFFGEKYGERVRMIEFGGDFSRELCGGTHVSNTLELRFFKILSEMASAAGVRRVEAVAGKAYIDWVERQLSDLQALRSLLKNSPQPVRALEKTLEEVERLKEHVQRWEALYARQVVDAWKAAGYFAGETPRIVAEVDLPEGTQLRDFLQVLRQLQPKATFVLVARQGGTWALGIAAPAAAQAIFQQLSQHTGARGGGNAYIATGTLPSSDNPLPHLQKLLPILAL</sequence>
<keyword evidence="11" id="KW-0963">Cytoplasm</keyword>
<protein>
    <recommendedName>
        <fullName evidence="11">Alanine--tRNA ligase</fullName>
        <ecNumber evidence="11">6.1.1.7</ecNumber>
    </recommendedName>
    <alternativeName>
        <fullName evidence="11">Alanyl-tRNA synthetase</fullName>
        <shortName evidence="11">AlaRS</shortName>
    </alternativeName>
</protein>
<dbReference type="SUPFAM" id="SSF50447">
    <property type="entry name" value="Translation proteins"/>
    <property type="match status" value="1"/>
</dbReference>
<dbReference type="PANTHER" id="PTHR11777">
    <property type="entry name" value="ALANYL-TRNA SYNTHETASE"/>
    <property type="match status" value="1"/>
</dbReference>
<keyword evidence="3 11" id="KW-0436">Ligase</keyword>
<reference evidence="13" key="2">
    <citation type="journal article" date="2012" name="PLoS ONE">
        <title>A Deeply Branching Thermophilic Bacterium with an Ancient Acetyl-CoA Pathway Dominates a Subsurface Ecosystem.</title>
        <authorList>
            <person name="Takami H."/>
            <person name="Noguchi H."/>
            <person name="Takaki Y."/>
            <person name="Uchiyama I."/>
            <person name="Toyoda A."/>
            <person name="Nishi S."/>
            <person name="Chee G.-J."/>
            <person name="Arai W."/>
            <person name="Nunoura T."/>
            <person name="Itoh T."/>
            <person name="Hattori M."/>
            <person name="Takai K."/>
        </authorList>
    </citation>
    <scope>NUCLEOTIDE SEQUENCE</scope>
</reference>
<dbReference type="PANTHER" id="PTHR11777:SF9">
    <property type="entry name" value="ALANINE--TRNA LIGASE, CYTOPLASMIC"/>
    <property type="match status" value="1"/>
</dbReference>
<feature type="binding site" evidence="11">
    <location>
        <position position="667"/>
    </location>
    <ligand>
        <name>Zn(2+)</name>
        <dbReference type="ChEBI" id="CHEBI:29105"/>
    </ligand>
</feature>
<dbReference type="Pfam" id="PF01411">
    <property type="entry name" value="tRNA-synt_2c"/>
    <property type="match status" value="1"/>
</dbReference>
<dbReference type="InterPro" id="IPR018162">
    <property type="entry name" value="Ala-tRNA-ligase_IIc_anticod-bd"/>
</dbReference>
<dbReference type="GO" id="GO:0002161">
    <property type="term" value="F:aminoacyl-tRNA deacylase activity"/>
    <property type="evidence" value="ECO:0007669"/>
    <property type="project" value="TreeGrafter"/>
</dbReference>
<keyword evidence="5 11" id="KW-0547">Nucleotide-binding</keyword>
<dbReference type="GO" id="GO:0006419">
    <property type="term" value="P:alanyl-tRNA aminoacylation"/>
    <property type="evidence" value="ECO:0007669"/>
    <property type="project" value="UniProtKB-UniRule"/>
</dbReference>
<gene>
    <name evidence="11" type="primary">alaS</name>
    <name evidence="13" type="ORF">HGMM_F25B04C24</name>
</gene>
<evidence type="ECO:0000256" key="8">
    <source>
        <dbReference type="ARBA" id="ARBA00022884"/>
    </source>
</evidence>
<dbReference type="EMBL" id="AP011714">
    <property type="protein sequence ID" value="BAL55281.1"/>
    <property type="molecule type" value="Genomic_DNA"/>
</dbReference>
<dbReference type="HAMAP" id="MF_00036_B">
    <property type="entry name" value="Ala_tRNA_synth_B"/>
    <property type="match status" value="1"/>
</dbReference>
<comment type="cofactor">
    <cofactor evidence="11">
        <name>Zn(2+)</name>
        <dbReference type="ChEBI" id="CHEBI:29105"/>
    </cofactor>
    <text evidence="11">Binds 1 zinc ion per subunit.</text>
</comment>
<comment type="catalytic activity">
    <reaction evidence="11">
        <text>tRNA(Ala) + L-alanine + ATP = L-alanyl-tRNA(Ala) + AMP + diphosphate</text>
        <dbReference type="Rhea" id="RHEA:12540"/>
        <dbReference type="Rhea" id="RHEA-COMP:9657"/>
        <dbReference type="Rhea" id="RHEA-COMP:9923"/>
        <dbReference type="ChEBI" id="CHEBI:30616"/>
        <dbReference type="ChEBI" id="CHEBI:33019"/>
        <dbReference type="ChEBI" id="CHEBI:57972"/>
        <dbReference type="ChEBI" id="CHEBI:78442"/>
        <dbReference type="ChEBI" id="CHEBI:78497"/>
        <dbReference type="ChEBI" id="CHEBI:456215"/>
        <dbReference type="EC" id="6.1.1.7"/>
    </reaction>
</comment>
<proteinExistence type="inferred from homology"/>
<dbReference type="Gene3D" id="3.10.310.40">
    <property type="match status" value="1"/>
</dbReference>
<dbReference type="AlphaFoldDB" id="H5SGJ5"/>
<evidence type="ECO:0000256" key="1">
    <source>
        <dbReference type="ARBA" id="ARBA00008226"/>
    </source>
</evidence>
<dbReference type="EC" id="6.1.1.7" evidence="11"/>
<dbReference type="PRINTS" id="PR00980">
    <property type="entry name" value="TRNASYNTHALA"/>
</dbReference>
<name>H5SGJ5_9BACT</name>
<dbReference type="InterPro" id="IPR045864">
    <property type="entry name" value="aa-tRNA-synth_II/BPL/LPL"/>
</dbReference>
<dbReference type="Gene3D" id="3.30.930.10">
    <property type="entry name" value="Bira Bifunctional Protein, Domain 2"/>
    <property type="match status" value="1"/>
</dbReference>
<dbReference type="InterPro" id="IPR002318">
    <property type="entry name" value="Ala-tRNA-lgiase_IIc"/>
</dbReference>
<feature type="domain" description="Alanyl-transfer RNA synthetases family profile" evidence="12">
    <location>
        <begin position="2"/>
        <end position="706"/>
    </location>
</feature>
<evidence type="ECO:0000313" key="13">
    <source>
        <dbReference type="EMBL" id="BAL55281.1"/>
    </source>
</evidence>
<comment type="subcellular location">
    <subcellularLocation>
        <location evidence="11">Cytoplasm</location>
    </subcellularLocation>
</comment>
<keyword evidence="2 11" id="KW-0820">tRNA-binding</keyword>
<keyword evidence="9 11" id="KW-0648">Protein biosynthesis</keyword>
<dbReference type="FunFam" id="3.30.54.20:FF:000001">
    <property type="entry name" value="Alanine--tRNA ligase"/>
    <property type="match status" value="1"/>
</dbReference>
<dbReference type="FunFam" id="3.30.930.10:FF:000011">
    <property type="entry name" value="Alanine--tRNA ligase, cytoplasmic"/>
    <property type="match status" value="1"/>
</dbReference>
<feature type="binding site" evidence="11">
    <location>
        <position position="559"/>
    </location>
    <ligand>
        <name>Zn(2+)</name>
        <dbReference type="ChEBI" id="CHEBI:29105"/>
    </ligand>
</feature>
<dbReference type="GO" id="GO:0005737">
    <property type="term" value="C:cytoplasm"/>
    <property type="evidence" value="ECO:0007669"/>
    <property type="project" value="UniProtKB-SubCell"/>
</dbReference>
<keyword evidence="6 11" id="KW-0862">Zinc</keyword>
<evidence type="ECO:0000256" key="10">
    <source>
        <dbReference type="ARBA" id="ARBA00023146"/>
    </source>
</evidence>
<dbReference type="InterPro" id="IPR012947">
    <property type="entry name" value="tRNA_SAD"/>
</dbReference>
<dbReference type="PROSITE" id="PS50860">
    <property type="entry name" value="AA_TRNA_LIGASE_II_ALA"/>
    <property type="match status" value="1"/>
</dbReference>
<reference evidence="13" key="1">
    <citation type="journal article" date="2005" name="Environ. Microbiol.">
        <title>Genetic and functional properties of uncultivated thermophilic crenarchaeotes from a subsurface gold mine as revealed by analysis of genome fragments.</title>
        <authorList>
            <person name="Nunoura T."/>
            <person name="Hirayama H."/>
            <person name="Takami H."/>
            <person name="Oida H."/>
            <person name="Nishi S."/>
            <person name="Shimamura S."/>
            <person name="Suzuki Y."/>
            <person name="Inagaki F."/>
            <person name="Takai K."/>
            <person name="Nealson K.H."/>
            <person name="Horikoshi K."/>
        </authorList>
    </citation>
    <scope>NUCLEOTIDE SEQUENCE</scope>
</reference>
<dbReference type="NCBIfam" id="TIGR00344">
    <property type="entry name" value="alaS"/>
    <property type="match status" value="1"/>
</dbReference>
<dbReference type="InterPro" id="IPR023033">
    <property type="entry name" value="Ala_tRNA_ligase_euk/bac"/>
</dbReference>
<dbReference type="InterPro" id="IPR018164">
    <property type="entry name" value="Ala-tRNA-synth_IIc_N"/>
</dbReference>
<evidence type="ECO:0000256" key="11">
    <source>
        <dbReference type="HAMAP-Rule" id="MF_00036"/>
    </source>
</evidence>
<feature type="binding site" evidence="11">
    <location>
        <position position="563"/>
    </location>
    <ligand>
        <name>Zn(2+)</name>
        <dbReference type="ChEBI" id="CHEBI:29105"/>
    </ligand>
</feature>
<dbReference type="CDD" id="cd00673">
    <property type="entry name" value="AlaRS_core"/>
    <property type="match status" value="1"/>
</dbReference>
<evidence type="ECO:0000256" key="7">
    <source>
        <dbReference type="ARBA" id="ARBA00022840"/>
    </source>
</evidence>
<evidence type="ECO:0000256" key="3">
    <source>
        <dbReference type="ARBA" id="ARBA00022598"/>
    </source>
</evidence>
<evidence type="ECO:0000256" key="6">
    <source>
        <dbReference type="ARBA" id="ARBA00022833"/>
    </source>
</evidence>
<feature type="binding site" evidence="11">
    <location>
        <position position="663"/>
    </location>
    <ligand>
        <name>Zn(2+)</name>
        <dbReference type="ChEBI" id="CHEBI:29105"/>
    </ligand>
</feature>
<accession>H5SGJ5</accession>
<keyword evidence="7 11" id="KW-0067">ATP-binding</keyword>
<keyword evidence="4 11" id="KW-0479">Metal-binding</keyword>
<dbReference type="Gene3D" id="3.30.54.20">
    <property type="match status" value="1"/>
</dbReference>
<evidence type="ECO:0000256" key="4">
    <source>
        <dbReference type="ARBA" id="ARBA00022723"/>
    </source>
</evidence>
<dbReference type="SMART" id="SM00863">
    <property type="entry name" value="tRNA_SAD"/>
    <property type="match status" value="1"/>
</dbReference>
<dbReference type="InterPro" id="IPR018163">
    <property type="entry name" value="Thr/Ala-tRNA-synth_IIc_edit"/>
</dbReference>
<dbReference type="Gene3D" id="2.40.30.130">
    <property type="match status" value="1"/>
</dbReference>
<evidence type="ECO:0000259" key="12">
    <source>
        <dbReference type="PROSITE" id="PS50860"/>
    </source>
</evidence>
<dbReference type="Pfam" id="PF07973">
    <property type="entry name" value="tRNA_SAD"/>
    <property type="match status" value="1"/>
</dbReference>
<dbReference type="Gene3D" id="3.30.980.10">
    <property type="entry name" value="Threonyl-trna Synthetase, Chain A, domain 2"/>
    <property type="match status" value="1"/>
</dbReference>
<comment type="domain">
    <text evidence="11">Consists of three domains; the N-terminal catalytic domain, the editing domain and the C-terminal C-Ala domain. The editing domain removes incorrectly charged amino acids, while the C-Ala domain, along with tRNA(Ala), serves as a bridge to cooperatively bring together the editing and aminoacylation centers thus stimulating deacylation of misacylated tRNAs.</text>
</comment>
<evidence type="ECO:0000256" key="2">
    <source>
        <dbReference type="ARBA" id="ARBA00022555"/>
    </source>
</evidence>
<dbReference type="GO" id="GO:0008270">
    <property type="term" value="F:zinc ion binding"/>
    <property type="evidence" value="ECO:0007669"/>
    <property type="project" value="UniProtKB-UniRule"/>
</dbReference>
<dbReference type="SUPFAM" id="SSF55186">
    <property type="entry name" value="ThrRS/AlaRS common domain"/>
    <property type="match status" value="1"/>
</dbReference>
<evidence type="ECO:0000256" key="5">
    <source>
        <dbReference type="ARBA" id="ARBA00022741"/>
    </source>
</evidence>
<dbReference type="InterPro" id="IPR009000">
    <property type="entry name" value="Transl_B-barrel_sf"/>
</dbReference>
<dbReference type="SUPFAM" id="SSF55681">
    <property type="entry name" value="Class II aaRS and biotin synthetases"/>
    <property type="match status" value="1"/>
</dbReference>
<dbReference type="InterPro" id="IPR050058">
    <property type="entry name" value="Ala-tRNA_ligase"/>
</dbReference>
<dbReference type="FunFam" id="3.30.980.10:FF:000004">
    <property type="entry name" value="Alanine--tRNA ligase, cytoplasmic"/>
    <property type="match status" value="1"/>
</dbReference>
<keyword evidence="8 11" id="KW-0694">RNA-binding</keyword>
<dbReference type="GO" id="GO:0005524">
    <property type="term" value="F:ATP binding"/>
    <property type="evidence" value="ECO:0007669"/>
    <property type="project" value="UniProtKB-UniRule"/>
</dbReference>
<dbReference type="GO" id="GO:0000049">
    <property type="term" value="F:tRNA binding"/>
    <property type="evidence" value="ECO:0007669"/>
    <property type="project" value="UniProtKB-KW"/>
</dbReference>
<evidence type="ECO:0000256" key="9">
    <source>
        <dbReference type="ARBA" id="ARBA00022917"/>
    </source>
</evidence>
<comment type="similarity">
    <text evidence="1 11">Belongs to the class-II aminoacyl-tRNA synthetase family.</text>
</comment>
<dbReference type="SUPFAM" id="SSF101353">
    <property type="entry name" value="Putative anticodon-binding domain of alanyl-tRNA synthetase (AlaRS)"/>
    <property type="match status" value="1"/>
</dbReference>